<dbReference type="GO" id="GO:0008168">
    <property type="term" value="F:methyltransferase activity"/>
    <property type="evidence" value="ECO:0007669"/>
    <property type="project" value="InterPro"/>
</dbReference>
<dbReference type="Proteomes" id="UP000237438">
    <property type="component" value="Unassembled WGS sequence"/>
</dbReference>
<comment type="caution">
    <text evidence="2">The sequence shown here is derived from an EMBL/GenBank/DDBJ whole genome shotgun (WGS) entry which is preliminary data.</text>
</comment>
<dbReference type="Gene3D" id="3.40.50.150">
    <property type="entry name" value="Vaccinia Virus protein VP39"/>
    <property type="match status" value="1"/>
</dbReference>
<dbReference type="InterPro" id="IPR002877">
    <property type="entry name" value="RNA_MeTrfase_FtsJ_dom"/>
</dbReference>
<dbReference type="SUPFAM" id="SSF53335">
    <property type="entry name" value="S-adenosyl-L-methionine-dependent methyltransferases"/>
    <property type="match status" value="1"/>
</dbReference>
<reference evidence="2 3" key="1">
    <citation type="submission" date="2017-10" db="EMBL/GenBank/DDBJ databases">
        <title>Development of genomic resources for the powdery mildew, Erysiphe pulchra.</title>
        <authorList>
            <person name="Wadl P.A."/>
            <person name="Mack B.M."/>
            <person name="Moore G."/>
            <person name="Beltz S.B."/>
        </authorList>
    </citation>
    <scope>NUCLEOTIDE SEQUENCE [LARGE SCALE GENOMIC DNA]</scope>
    <source>
        <strain evidence="2">Cflorida</strain>
    </source>
</reference>
<protein>
    <recommendedName>
        <fullName evidence="1">Ribosomal RNA methyltransferase FtsJ domain-containing protein</fullName>
    </recommendedName>
</protein>
<proteinExistence type="predicted"/>
<name>A0A2S4PYP0_9PEZI</name>
<organism evidence="2 3">
    <name type="scientific">Erysiphe pulchra</name>
    <dbReference type="NCBI Taxonomy" id="225359"/>
    <lineage>
        <taxon>Eukaryota</taxon>
        <taxon>Fungi</taxon>
        <taxon>Dikarya</taxon>
        <taxon>Ascomycota</taxon>
        <taxon>Pezizomycotina</taxon>
        <taxon>Leotiomycetes</taxon>
        <taxon>Erysiphales</taxon>
        <taxon>Erysiphaceae</taxon>
        <taxon>Erysiphe</taxon>
    </lineage>
</organism>
<dbReference type="STRING" id="225359.A0A2S4PYP0"/>
<dbReference type="AlphaFoldDB" id="A0A2S4PYP0"/>
<feature type="non-terminal residue" evidence="2">
    <location>
        <position position="390"/>
    </location>
</feature>
<accession>A0A2S4PYP0</accession>
<gene>
    <name evidence="2" type="ORF">EPUL_000717</name>
</gene>
<sequence>MDENVNPNVIPGNFVMTTGSDKSQSDFTKRNNNVKSLGHRELITEFFIRKDSDFKRLSEYRHRGWITNKEKADAHFDAQRKRADFADAKTQKIFFKMMVQIAEEMHTASNIFCVQKQDEEDFRILDICMAPGKYNTPLLPSYCLNIPGGYTAAVLKFLPYAKCFGLTLPQEMGGHDILVNKSKIEDLKLLDITLLINEYSGKPVPHNYPEKSDFSSQRPFHYHKFDLVFCDGMVLRRHSRPEWREDTEATRLLLSQLILSMQRLRSGGTMVILLHKVENWESILTIRAFSGFSNIQLFKPAKKHNTRSSFYMIAKNIDVHCEAAQKALLGWRDNWWEVTFGGEKGFGEKLNPDEDVVLKTLEEFGDELIQMAKPIWKIQADALSMTDYAG</sequence>
<evidence type="ECO:0000259" key="1">
    <source>
        <dbReference type="Pfam" id="PF01728"/>
    </source>
</evidence>
<feature type="domain" description="Ribosomal RNA methyltransferase FtsJ" evidence="1">
    <location>
        <begin position="146"/>
        <end position="316"/>
    </location>
</feature>
<dbReference type="OrthoDB" id="417125at2759"/>
<dbReference type="Pfam" id="PF01728">
    <property type="entry name" value="FtsJ"/>
    <property type="match status" value="1"/>
</dbReference>
<evidence type="ECO:0000313" key="2">
    <source>
        <dbReference type="EMBL" id="POS87127.1"/>
    </source>
</evidence>
<evidence type="ECO:0000313" key="3">
    <source>
        <dbReference type="Proteomes" id="UP000237438"/>
    </source>
</evidence>
<keyword evidence="3" id="KW-1185">Reference proteome</keyword>
<dbReference type="EMBL" id="PEDP01000188">
    <property type="protein sequence ID" value="POS87127.1"/>
    <property type="molecule type" value="Genomic_DNA"/>
</dbReference>
<dbReference type="InterPro" id="IPR029063">
    <property type="entry name" value="SAM-dependent_MTases_sf"/>
</dbReference>
<dbReference type="GO" id="GO:0032259">
    <property type="term" value="P:methylation"/>
    <property type="evidence" value="ECO:0007669"/>
    <property type="project" value="InterPro"/>
</dbReference>